<reference evidence="2" key="1">
    <citation type="journal article" date="2019" name="Int. J. Syst. Evol. Microbiol.">
        <title>The Global Catalogue of Microorganisms (GCM) 10K type strain sequencing project: providing services to taxonomists for standard genome sequencing and annotation.</title>
        <authorList>
            <consortium name="The Broad Institute Genomics Platform"/>
            <consortium name="The Broad Institute Genome Sequencing Center for Infectious Disease"/>
            <person name="Wu L."/>
            <person name="Ma J."/>
        </authorList>
    </citation>
    <scope>NUCLEOTIDE SEQUENCE [LARGE SCALE GENOMIC DNA]</scope>
    <source>
        <strain evidence="2">JCM 30331</strain>
    </source>
</reference>
<name>A0ABQ2F3A9_9DEIO</name>
<accession>A0ABQ2F3A9</accession>
<gene>
    <name evidence="1" type="ORF">GCM10008955_40960</name>
</gene>
<proteinExistence type="predicted"/>
<comment type="caution">
    <text evidence="1">The sequence shown here is derived from an EMBL/GenBank/DDBJ whole genome shotgun (WGS) entry which is preliminary data.</text>
</comment>
<keyword evidence="2" id="KW-1185">Reference proteome</keyword>
<dbReference type="EMBL" id="BMPP01000036">
    <property type="protein sequence ID" value="GGK42958.1"/>
    <property type="molecule type" value="Genomic_DNA"/>
</dbReference>
<organism evidence="1 2">
    <name type="scientific">Deinococcus malanensis</name>
    <dbReference type="NCBI Taxonomy" id="1706855"/>
    <lineage>
        <taxon>Bacteria</taxon>
        <taxon>Thermotogati</taxon>
        <taxon>Deinococcota</taxon>
        <taxon>Deinococci</taxon>
        <taxon>Deinococcales</taxon>
        <taxon>Deinococcaceae</taxon>
        <taxon>Deinococcus</taxon>
    </lineage>
</organism>
<sequence length="109" mass="12089">MADILARSVGPPPQDTIHAEVIHRHRGAPFYRKVMDLLLPMGDALPDVLAHLSQRWLRTVAATPREHALLIRFRAGHHGPDGYVSIVDGPGLDSQAISQRVMELLTFLI</sequence>
<evidence type="ECO:0000313" key="1">
    <source>
        <dbReference type="EMBL" id="GGK42958.1"/>
    </source>
</evidence>
<protein>
    <submittedName>
        <fullName evidence="1">Uncharacterized protein</fullName>
    </submittedName>
</protein>
<dbReference type="Proteomes" id="UP000647587">
    <property type="component" value="Unassembled WGS sequence"/>
</dbReference>
<evidence type="ECO:0000313" key="2">
    <source>
        <dbReference type="Proteomes" id="UP000647587"/>
    </source>
</evidence>